<dbReference type="STRING" id="82805.SAMN04487998_0584"/>
<reference evidence="4" key="1">
    <citation type="submission" date="2016-10" db="EMBL/GenBank/DDBJ databases">
        <authorList>
            <person name="Varghese N."/>
            <person name="Submissions S."/>
        </authorList>
    </citation>
    <scope>NUCLEOTIDE SEQUENCE [LARGE SCALE GENOMIC DNA]</scope>
    <source>
        <strain evidence="4">DSM 15310</strain>
    </source>
</reference>
<dbReference type="RefSeq" id="WP_177189659.1">
    <property type="nucleotide sequence ID" value="NZ_FOHS01000001.1"/>
</dbReference>
<dbReference type="EMBL" id="FOHS01000001">
    <property type="protein sequence ID" value="SES88888.1"/>
    <property type="molecule type" value="Genomic_DNA"/>
</dbReference>
<accession>A0A1I0A4K5</accession>
<dbReference type="Proteomes" id="UP000198697">
    <property type="component" value="Unassembled WGS sequence"/>
</dbReference>
<protein>
    <submittedName>
        <fullName evidence="3">CarboxypepD_reg-like domain-containing protein</fullName>
    </submittedName>
</protein>
<keyword evidence="1" id="KW-0175">Coiled coil</keyword>
<feature type="coiled-coil region" evidence="1">
    <location>
        <begin position="188"/>
        <end position="215"/>
    </location>
</feature>
<feature type="region of interest" description="Disordered" evidence="2">
    <location>
        <begin position="141"/>
        <end position="171"/>
    </location>
</feature>
<dbReference type="InterPro" id="IPR008969">
    <property type="entry name" value="CarboxyPept-like_regulatory"/>
</dbReference>
<evidence type="ECO:0000256" key="2">
    <source>
        <dbReference type="SAM" id="MobiDB-lite"/>
    </source>
</evidence>
<evidence type="ECO:0000313" key="3">
    <source>
        <dbReference type="EMBL" id="SES88888.1"/>
    </source>
</evidence>
<evidence type="ECO:0000256" key="1">
    <source>
        <dbReference type="SAM" id="Coils"/>
    </source>
</evidence>
<keyword evidence="4" id="KW-1185">Reference proteome</keyword>
<dbReference type="Pfam" id="PF13715">
    <property type="entry name" value="CarbopepD_reg_2"/>
    <property type="match status" value="1"/>
</dbReference>
<sequence length="223" mass="24500">MLIPALPSVGPVRFLLLLLAPLLLLAGLAAGQVRVTGRISEEGSRRPIRGASVTVRRTQLAVVADASGDFGVTAQRTDTLVFRAVGFKPRMLPLGGTGLSQLIVQVRLRPDTVQLGEVRITEGRPDQELIDRALRNIKRPVKAPTSAVKRPPAPKPMFPVDSAAPKAPTPTLASPVSLLYEQFSRAGKEREKLRQIEAEEAAKRALQERRRYNRNFKDNRGYE</sequence>
<name>A0A1I0A4K5_9BACT</name>
<proteinExistence type="predicted"/>
<organism evidence="3 4">
    <name type="scientific">Hymenobacter actinosclerus</name>
    <dbReference type="NCBI Taxonomy" id="82805"/>
    <lineage>
        <taxon>Bacteria</taxon>
        <taxon>Pseudomonadati</taxon>
        <taxon>Bacteroidota</taxon>
        <taxon>Cytophagia</taxon>
        <taxon>Cytophagales</taxon>
        <taxon>Hymenobacteraceae</taxon>
        <taxon>Hymenobacter</taxon>
    </lineage>
</organism>
<evidence type="ECO:0000313" key="4">
    <source>
        <dbReference type="Proteomes" id="UP000198697"/>
    </source>
</evidence>
<dbReference type="SUPFAM" id="SSF49464">
    <property type="entry name" value="Carboxypeptidase regulatory domain-like"/>
    <property type="match status" value="1"/>
</dbReference>
<dbReference type="AlphaFoldDB" id="A0A1I0A4K5"/>
<gene>
    <name evidence="3" type="ORF">SAMN04487998_0584</name>
</gene>